<evidence type="ECO:0000256" key="1">
    <source>
        <dbReference type="ARBA" id="ARBA00001960"/>
    </source>
</evidence>
<evidence type="ECO:0000259" key="14">
    <source>
        <dbReference type="Pfam" id="PF07732"/>
    </source>
</evidence>
<keyword evidence="7 12" id="KW-0479">Metal-binding</keyword>
<dbReference type="InterPro" id="IPR008972">
    <property type="entry name" value="Cupredoxin"/>
</dbReference>
<feature type="binding site" description="type 1 copper site" evidence="12">
    <location>
        <position position="176"/>
    </location>
    <ligand>
        <name>Cu cation</name>
        <dbReference type="ChEBI" id="CHEBI:23378"/>
        <label>1</label>
    </ligand>
</feature>
<dbReference type="Gene3D" id="2.60.40.420">
    <property type="entry name" value="Cupredoxins - blue copper proteins"/>
    <property type="match status" value="2"/>
</dbReference>
<dbReference type="Pfam" id="PF07732">
    <property type="entry name" value="Cu-oxidase_3"/>
    <property type="match status" value="1"/>
</dbReference>
<evidence type="ECO:0000256" key="2">
    <source>
        <dbReference type="ARBA" id="ARBA00001973"/>
    </source>
</evidence>
<evidence type="ECO:0000256" key="12">
    <source>
        <dbReference type="PIRSR" id="PIRSR601287-1"/>
    </source>
</evidence>
<sequence>MTTISRRQWFKLGAAAAGFSSLAAALGLRPRRPQAETGGEEVHGHEAATVGRVSTADFDPMEYLTEFDYGRSRRLSDGRTLREYDVVAVDREIEVAPGVYYPAWTYSGRVPGPTLRCTEGDVLRVNLRNGGSHPHTIHFHGTHPPEMDGVFPVIAPGESFTYEFEAKPFGLHLYHCHTMPLKRHIHKGLYGVLIIDPPGGRPPARELVMMMNAFDTNFDGENEVYAVNTVAFYYQQQPIPVEVGEPVRVYLVNITEFDPVNSFHLHAGMFRVYRTGTDLERHELTDTLMMCQGERHVLEFELENPGLHMFHAHQSEFAELGWMGFFEAQPPTVASAVGKEGGRA</sequence>
<evidence type="ECO:0000313" key="15">
    <source>
        <dbReference type="EMBL" id="NIR74871.1"/>
    </source>
</evidence>
<evidence type="ECO:0000256" key="3">
    <source>
        <dbReference type="ARBA" id="ARBA00010609"/>
    </source>
</evidence>
<evidence type="ECO:0000256" key="4">
    <source>
        <dbReference type="ARBA" id="ARBA00011233"/>
    </source>
</evidence>
<evidence type="ECO:0000256" key="6">
    <source>
        <dbReference type="ARBA" id="ARBA00017290"/>
    </source>
</evidence>
<comment type="catalytic activity">
    <reaction evidence="11">
        <text>nitric oxide + Fe(III)-[cytochrome c] + H2O = Fe(II)-[cytochrome c] + nitrite + 2 H(+)</text>
        <dbReference type="Rhea" id="RHEA:15233"/>
        <dbReference type="Rhea" id="RHEA-COMP:10350"/>
        <dbReference type="Rhea" id="RHEA-COMP:14399"/>
        <dbReference type="ChEBI" id="CHEBI:15377"/>
        <dbReference type="ChEBI" id="CHEBI:15378"/>
        <dbReference type="ChEBI" id="CHEBI:16301"/>
        <dbReference type="ChEBI" id="CHEBI:16480"/>
        <dbReference type="ChEBI" id="CHEBI:29033"/>
        <dbReference type="ChEBI" id="CHEBI:29034"/>
        <dbReference type="EC" id="1.7.2.1"/>
    </reaction>
</comment>
<feature type="binding site" description="type 1 copper site" evidence="12">
    <location>
        <position position="135"/>
    </location>
    <ligand>
        <name>Cu cation</name>
        <dbReference type="ChEBI" id="CHEBI:23378"/>
        <label>1</label>
    </ligand>
</feature>
<dbReference type="PROSITE" id="PS51318">
    <property type="entry name" value="TAT"/>
    <property type="match status" value="1"/>
</dbReference>
<proteinExistence type="inferred from homology"/>
<comment type="similarity">
    <text evidence="3">Belongs to the multicopper oxidase family.</text>
</comment>
<comment type="cofactor">
    <cofactor evidence="2 12">
        <name>Cu(2+)</name>
        <dbReference type="ChEBI" id="CHEBI:29036"/>
    </cofactor>
</comment>
<dbReference type="InterPro" id="IPR001287">
    <property type="entry name" value="NO2-reductase_Cu"/>
</dbReference>
<comment type="cofactor">
    <cofactor evidence="1 12">
        <name>Cu(+)</name>
        <dbReference type="ChEBI" id="CHEBI:49552"/>
    </cofactor>
</comment>
<feature type="binding site" description="type 1 copper site" evidence="12">
    <location>
        <position position="140"/>
    </location>
    <ligand>
        <name>Cu cation</name>
        <dbReference type="ChEBI" id="CHEBI:23378"/>
        <label>1</label>
    </ligand>
</feature>
<feature type="domain" description="Plastocyanin-like" evidence="13">
    <location>
        <begin position="207"/>
        <end position="329"/>
    </location>
</feature>
<dbReference type="InterPro" id="IPR006311">
    <property type="entry name" value="TAT_signal"/>
</dbReference>
<dbReference type="Pfam" id="PF07731">
    <property type="entry name" value="Cu-oxidase_2"/>
    <property type="match status" value="1"/>
</dbReference>
<evidence type="ECO:0000256" key="5">
    <source>
        <dbReference type="ARBA" id="ARBA00011882"/>
    </source>
</evidence>
<evidence type="ECO:0000256" key="7">
    <source>
        <dbReference type="ARBA" id="ARBA00022723"/>
    </source>
</evidence>
<dbReference type="PANTHER" id="PTHR11709">
    <property type="entry name" value="MULTI-COPPER OXIDASE"/>
    <property type="match status" value="1"/>
</dbReference>
<organism evidence="15 16">
    <name type="scientific">Candidatus Kutchimonas denitrificans</name>
    <dbReference type="NCBI Taxonomy" id="3056748"/>
    <lineage>
        <taxon>Bacteria</taxon>
        <taxon>Pseudomonadati</taxon>
        <taxon>Gemmatimonadota</taxon>
        <taxon>Gemmatimonadia</taxon>
        <taxon>Candidatus Palauibacterales</taxon>
        <taxon>Candidatus Palauibacteraceae</taxon>
        <taxon>Candidatus Kutchimonas</taxon>
    </lineage>
</organism>
<evidence type="ECO:0000256" key="9">
    <source>
        <dbReference type="ARBA" id="ARBA00023002"/>
    </source>
</evidence>
<dbReference type="PRINTS" id="PR00695">
    <property type="entry name" value="CUNO2RDTASE"/>
</dbReference>
<evidence type="ECO:0000256" key="10">
    <source>
        <dbReference type="ARBA" id="ARBA00023008"/>
    </source>
</evidence>
<name>A0AAE4ZA24_9BACT</name>
<feature type="domain" description="Plastocyanin-like" evidence="14">
    <location>
        <begin position="98"/>
        <end position="198"/>
    </location>
</feature>
<feature type="binding site" description="type 1 copper site" evidence="12">
    <location>
        <position position="175"/>
    </location>
    <ligand>
        <name>Cu cation</name>
        <dbReference type="ChEBI" id="CHEBI:23378"/>
        <label>1</label>
    </ligand>
</feature>
<keyword evidence="10 12" id="KW-0186">Copper</keyword>
<feature type="binding site" description="type 1 copper site" evidence="12">
    <location>
        <position position="184"/>
    </location>
    <ligand>
        <name>Cu cation</name>
        <dbReference type="ChEBI" id="CHEBI:23378"/>
        <label>1</label>
    </ligand>
</feature>
<dbReference type="EMBL" id="JAACAK010000049">
    <property type="protein sequence ID" value="NIR74871.1"/>
    <property type="molecule type" value="Genomic_DNA"/>
</dbReference>
<evidence type="ECO:0000256" key="8">
    <source>
        <dbReference type="ARBA" id="ARBA00022737"/>
    </source>
</evidence>
<dbReference type="AlphaFoldDB" id="A0AAE4ZA24"/>
<reference evidence="15 16" key="1">
    <citation type="submission" date="2020-01" db="EMBL/GenBank/DDBJ databases">
        <title>Genomes assembled from Gulf of Kutch pelagic sediment metagenomes.</title>
        <authorList>
            <person name="Chandrashekar M."/>
            <person name="Mahajan M.S."/>
            <person name="Dave K.J."/>
            <person name="Vatsa P."/>
            <person name="Nathani N.M."/>
        </authorList>
    </citation>
    <scope>NUCLEOTIDE SEQUENCE [LARGE SCALE GENOMIC DNA]</scope>
    <source>
        <strain evidence="15">KS3-K002</strain>
    </source>
</reference>
<evidence type="ECO:0000313" key="16">
    <source>
        <dbReference type="Proteomes" id="UP000702544"/>
    </source>
</evidence>
<evidence type="ECO:0000256" key="11">
    <source>
        <dbReference type="ARBA" id="ARBA00049340"/>
    </source>
</evidence>
<dbReference type="GO" id="GO:0005507">
    <property type="term" value="F:copper ion binding"/>
    <property type="evidence" value="ECO:0007669"/>
    <property type="project" value="InterPro"/>
</dbReference>
<comment type="subunit">
    <text evidence="4">Homotrimer.</text>
</comment>
<protein>
    <recommendedName>
        <fullName evidence="6">Copper-containing nitrite reductase</fullName>
        <ecNumber evidence="5">1.7.2.1</ecNumber>
    </recommendedName>
</protein>
<comment type="caution">
    <text evidence="15">The sequence shown here is derived from an EMBL/GenBank/DDBJ whole genome shotgun (WGS) entry which is preliminary data.</text>
</comment>
<dbReference type="InterPro" id="IPR011706">
    <property type="entry name" value="Cu-oxidase_C"/>
</dbReference>
<dbReference type="EC" id="1.7.2.1" evidence="5"/>
<dbReference type="GO" id="GO:0050421">
    <property type="term" value="F:nitrite reductase (NO-forming) activity"/>
    <property type="evidence" value="ECO:0007669"/>
    <property type="project" value="UniProtKB-EC"/>
</dbReference>
<dbReference type="Proteomes" id="UP000702544">
    <property type="component" value="Unassembled WGS sequence"/>
</dbReference>
<gene>
    <name evidence="15" type="ORF">GWO12_07125</name>
</gene>
<keyword evidence="8" id="KW-0677">Repeat</keyword>
<evidence type="ECO:0000259" key="13">
    <source>
        <dbReference type="Pfam" id="PF07731"/>
    </source>
</evidence>
<dbReference type="PANTHER" id="PTHR11709:SF394">
    <property type="entry name" value="FI03373P-RELATED"/>
    <property type="match status" value="1"/>
</dbReference>
<dbReference type="SUPFAM" id="SSF49503">
    <property type="entry name" value="Cupredoxins"/>
    <property type="match status" value="2"/>
</dbReference>
<dbReference type="CDD" id="cd11024">
    <property type="entry name" value="CuRO_1_2DMCO_NIR_like"/>
    <property type="match status" value="1"/>
</dbReference>
<accession>A0AAE4ZA24</accession>
<keyword evidence="9" id="KW-0560">Oxidoreductase</keyword>
<feature type="binding site" description="type 1 copper site" evidence="12">
    <location>
        <position position="313"/>
    </location>
    <ligand>
        <name>Cu cation</name>
        <dbReference type="ChEBI" id="CHEBI:23378"/>
        <label>1</label>
    </ligand>
</feature>
<dbReference type="InterPro" id="IPR011707">
    <property type="entry name" value="Cu-oxidase-like_N"/>
</dbReference>
<dbReference type="InterPro" id="IPR045087">
    <property type="entry name" value="Cu-oxidase_fam"/>
</dbReference>